<evidence type="ECO:0000313" key="7">
    <source>
        <dbReference type="Proteomes" id="UP000663760"/>
    </source>
</evidence>
<comment type="subcellular location">
    <subcellularLocation>
        <location evidence="1 3">Nucleus</location>
    </subcellularLocation>
</comment>
<dbReference type="PANTHER" id="PTHR46554:SF2">
    <property type="entry name" value="TFIIS N-TERMINAL DOMAIN-CONTAINING PROTEIN"/>
    <property type="match status" value="1"/>
</dbReference>
<keyword evidence="2 3" id="KW-0539">Nucleus</keyword>
<dbReference type="SUPFAM" id="SSF47676">
    <property type="entry name" value="Conserved domain common to transcription factors TFIIS, elongin A, CRSP70"/>
    <property type="match status" value="1"/>
</dbReference>
<evidence type="ECO:0000259" key="5">
    <source>
        <dbReference type="PROSITE" id="PS51319"/>
    </source>
</evidence>
<dbReference type="PANTHER" id="PTHR46554">
    <property type="entry name" value="MEDIATOR OF RNA POLYMERASE II TRANSCRIPTION SUBUNIT 26A-RELATED"/>
    <property type="match status" value="1"/>
</dbReference>
<organism evidence="6 7">
    <name type="scientific">Spirodela intermedia</name>
    <name type="common">Intermediate duckweed</name>
    <dbReference type="NCBI Taxonomy" id="51605"/>
    <lineage>
        <taxon>Eukaryota</taxon>
        <taxon>Viridiplantae</taxon>
        <taxon>Streptophyta</taxon>
        <taxon>Embryophyta</taxon>
        <taxon>Tracheophyta</taxon>
        <taxon>Spermatophyta</taxon>
        <taxon>Magnoliopsida</taxon>
        <taxon>Liliopsida</taxon>
        <taxon>Araceae</taxon>
        <taxon>Lemnoideae</taxon>
        <taxon>Spirodela</taxon>
    </lineage>
</organism>
<proteinExistence type="predicted"/>
<evidence type="ECO:0000256" key="1">
    <source>
        <dbReference type="ARBA" id="ARBA00004123"/>
    </source>
</evidence>
<dbReference type="Pfam" id="PF08711">
    <property type="entry name" value="Med26"/>
    <property type="match status" value="1"/>
</dbReference>
<dbReference type="InterPro" id="IPR035441">
    <property type="entry name" value="TFIIS/LEDGF_dom_sf"/>
</dbReference>
<reference evidence="6" key="1">
    <citation type="submission" date="2020-02" db="EMBL/GenBank/DDBJ databases">
        <authorList>
            <person name="Scholz U."/>
            <person name="Mascher M."/>
            <person name="Fiebig A."/>
        </authorList>
    </citation>
    <scope>NUCLEOTIDE SEQUENCE</scope>
</reference>
<evidence type="ECO:0000313" key="6">
    <source>
        <dbReference type="EMBL" id="CAA7393023.1"/>
    </source>
</evidence>
<dbReference type="PROSITE" id="PS51319">
    <property type="entry name" value="TFIIS_N"/>
    <property type="match status" value="1"/>
</dbReference>
<dbReference type="InterPro" id="IPR003617">
    <property type="entry name" value="TFIIS/CRSP70_N_sub"/>
</dbReference>
<evidence type="ECO:0000256" key="2">
    <source>
        <dbReference type="ARBA" id="ARBA00023242"/>
    </source>
</evidence>
<dbReference type="Proteomes" id="UP000663760">
    <property type="component" value="Chromosome 3"/>
</dbReference>
<name>A0A7I8K619_SPIIN</name>
<feature type="compositionally biased region" description="Polar residues" evidence="4">
    <location>
        <begin position="422"/>
        <end position="432"/>
    </location>
</feature>
<dbReference type="InterPro" id="IPR017923">
    <property type="entry name" value="TFIIS_N"/>
</dbReference>
<protein>
    <recommendedName>
        <fullName evidence="5">TFIIS N-terminal domain-containing protein</fullName>
    </recommendedName>
</protein>
<evidence type="ECO:0000256" key="4">
    <source>
        <dbReference type="SAM" id="MobiDB-lite"/>
    </source>
</evidence>
<dbReference type="EMBL" id="LR746266">
    <property type="protein sequence ID" value="CAA7393023.1"/>
    <property type="molecule type" value="Genomic_DNA"/>
</dbReference>
<feature type="region of interest" description="Disordered" evidence="4">
    <location>
        <begin position="343"/>
        <end position="362"/>
    </location>
</feature>
<dbReference type="SMART" id="SM00509">
    <property type="entry name" value="TFS2N"/>
    <property type="match status" value="1"/>
</dbReference>
<feature type="region of interest" description="Disordered" evidence="4">
    <location>
        <begin position="285"/>
        <end position="331"/>
    </location>
</feature>
<gene>
    <name evidence="6" type="ORF">SI8410_03003840</name>
</gene>
<dbReference type="AlphaFoldDB" id="A0A7I8K619"/>
<accession>A0A7I8K619</accession>
<evidence type="ECO:0000256" key="3">
    <source>
        <dbReference type="PROSITE-ProRule" id="PRU00649"/>
    </source>
</evidence>
<dbReference type="OrthoDB" id="44867at2759"/>
<feature type="domain" description="TFIIS N-terminal" evidence="5">
    <location>
        <begin position="132"/>
        <end position="207"/>
    </location>
</feature>
<dbReference type="GO" id="GO:0005634">
    <property type="term" value="C:nucleus"/>
    <property type="evidence" value="ECO:0007669"/>
    <property type="project" value="UniProtKB-SubCell"/>
</dbReference>
<dbReference type="CDD" id="cd00183">
    <property type="entry name" value="TFIIS_I"/>
    <property type="match status" value="1"/>
</dbReference>
<keyword evidence="7" id="KW-1185">Reference proteome</keyword>
<feature type="region of interest" description="Disordered" evidence="4">
    <location>
        <begin position="409"/>
        <end position="441"/>
    </location>
</feature>
<feature type="region of interest" description="Disordered" evidence="4">
    <location>
        <begin position="64"/>
        <end position="87"/>
    </location>
</feature>
<sequence length="441" mass="48250">MAERSARLDYWRKYFRSADSSIFEVIEQAILVAAADCPEELRRRRDRIALVLFSCQLPRCHGCEKARPASPEEEEGDDGGAPAAAGCAKERKASSRCSIKGEEDVKMVVSNYSYDEAEALTEEIEEETQMIGEVLRIKEILFHKDDETDSVLFESLRRLQLMVLSVEALKVTEIGKAVSGLRKHSSKQIRALVRTLIEGWKVLVDEWVSTAALTEGTPESVNPSVVDDEEGLPSPPMDEGILFTTQPSLELSQFFDGMDDDGNLQGGEGYPGDSMKVAAAAAAGRAGPPDAVNRHAEDLGRSGPKQLGPVSRRRDQSVSGMATGPGRPQEPVVEGKLAGGMAAQRRQGPAVGTAPKKPPLVDRHDKCKSAEEMSVRVKLEAAKRKLHEGYQQAENAKKQRTIQVMELQDIPRQGGIGHRQPSVKQQQGSSLSRLRATCGRR</sequence>
<dbReference type="Gene3D" id="1.20.930.10">
    <property type="entry name" value="Conserved domain common to transcription factors TFIIS, elongin A, CRSP70"/>
    <property type="match status" value="1"/>
</dbReference>